<sequence length="153" mass="16432">MQLQTQFPKHLSDPLPTRPNRHAALYAAALSIGILLYGCGESKISQCNKVVTIANKTNTLTAPKDITGFGAFAENIDQIRTEVEAIAVQDSKLKELQTQLLGVYGDASQALKGQVKAAEAKDANAMTKAKQDLETASTKESEVVDQINALCTK</sequence>
<evidence type="ECO:0000313" key="2">
    <source>
        <dbReference type="Proteomes" id="UP000618445"/>
    </source>
</evidence>
<comment type="caution">
    <text evidence="1">The sequence shown here is derived from an EMBL/GenBank/DDBJ whole genome shotgun (WGS) entry which is preliminary data.</text>
</comment>
<protein>
    <submittedName>
        <fullName evidence="1">Uncharacterized protein</fullName>
    </submittedName>
</protein>
<dbReference type="RefSeq" id="WP_190577852.1">
    <property type="nucleotide sequence ID" value="NZ_CAWPQU010000002.1"/>
</dbReference>
<organism evidence="1 2">
    <name type="scientific">Phormidium tenue FACHB-1050</name>
    <dbReference type="NCBI Taxonomy" id="2692857"/>
    <lineage>
        <taxon>Bacteria</taxon>
        <taxon>Bacillati</taxon>
        <taxon>Cyanobacteriota</taxon>
        <taxon>Cyanophyceae</taxon>
        <taxon>Oscillatoriophycideae</taxon>
        <taxon>Oscillatoriales</taxon>
        <taxon>Oscillatoriaceae</taxon>
        <taxon>Phormidium</taxon>
    </lineage>
</organism>
<proteinExistence type="predicted"/>
<name>A0ABR8CA01_9CYAN</name>
<evidence type="ECO:0000313" key="1">
    <source>
        <dbReference type="EMBL" id="MBD2316985.1"/>
    </source>
</evidence>
<dbReference type="Proteomes" id="UP000618445">
    <property type="component" value="Unassembled WGS sequence"/>
</dbReference>
<keyword evidence="2" id="KW-1185">Reference proteome</keyword>
<dbReference type="EMBL" id="JACJQY010000010">
    <property type="protein sequence ID" value="MBD2316985.1"/>
    <property type="molecule type" value="Genomic_DNA"/>
</dbReference>
<gene>
    <name evidence="1" type="ORF">H6G05_09020</name>
</gene>
<reference evidence="1 2" key="1">
    <citation type="journal article" date="2020" name="ISME J.">
        <title>Comparative genomics reveals insights into cyanobacterial evolution and habitat adaptation.</title>
        <authorList>
            <person name="Chen M.Y."/>
            <person name="Teng W.K."/>
            <person name="Zhao L."/>
            <person name="Hu C.X."/>
            <person name="Zhou Y.K."/>
            <person name="Han B.P."/>
            <person name="Song L.R."/>
            <person name="Shu W.S."/>
        </authorList>
    </citation>
    <scope>NUCLEOTIDE SEQUENCE [LARGE SCALE GENOMIC DNA]</scope>
    <source>
        <strain evidence="1 2">FACHB-1050</strain>
    </source>
</reference>
<accession>A0ABR8CA01</accession>